<evidence type="ECO:0000313" key="1">
    <source>
        <dbReference type="EMBL" id="GGG03083.1"/>
    </source>
</evidence>
<gene>
    <name evidence="1" type="ORF">GCM10010995_20680</name>
</gene>
<name>A0A8J2Z5T7_9GAMM</name>
<keyword evidence="2" id="KW-1185">Reference proteome</keyword>
<comment type="caution">
    <text evidence="1">The sequence shown here is derived from an EMBL/GenBank/DDBJ whole genome shotgun (WGS) entry which is preliminary data.</text>
</comment>
<accession>A0A8J2Z5T7</accession>
<protein>
    <submittedName>
        <fullName evidence="1">Uncharacterized protein</fullName>
    </submittedName>
</protein>
<sequence>MEELTLSVGYKMIRNVVGEKYADIIYDVACTNKRNKIYFPMYANKSCGALKKVLPHDVLRKLSDHFGGQAIYVRKDNLKIDDAKEKEWAARTLAKAGATADTIARVLGVTKKTVLNCYVEQRVKPVDKSGQRQLCLF</sequence>
<dbReference type="AlphaFoldDB" id="A0A8J2Z5T7"/>
<dbReference type="OrthoDB" id="5624681at2"/>
<reference evidence="1" key="1">
    <citation type="journal article" date="2014" name="Int. J. Syst. Evol. Microbiol.">
        <title>Complete genome sequence of Corynebacterium casei LMG S-19264T (=DSM 44701T), isolated from a smear-ripened cheese.</title>
        <authorList>
            <consortium name="US DOE Joint Genome Institute (JGI-PGF)"/>
            <person name="Walter F."/>
            <person name="Albersmeier A."/>
            <person name="Kalinowski J."/>
            <person name="Ruckert C."/>
        </authorList>
    </citation>
    <scope>NUCLEOTIDE SEQUENCE</scope>
    <source>
        <strain evidence="1">CGMCC 1.15758</strain>
    </source>
</reference>
<dbReference type="RefSeq" id="WP_117003368.1">
    <property type="nucleotide sequence ID" value="NZ_BMJS01000026.1"/>
</dbReference>
<organism evidence="1 2">
    <name type="scientific">Cysteiniphilum litorale</name>
    <dbReference type="NCBI Taxonomy" id="2056700"/>
    <lineage>
        <taxon>Bacteria</taxon>
        <taxon>Pseudomonadati</taxon>
        <taxon>Pseudomonadota</taxon>
        <taxon>Gammaproteobacteria</taxon>
        <taxon>Thiotrichales</taxon>
        <taxon>Fastidiosibacteraceae</taxon>
        <taxon>Cysteiniphilum</taxon>
    </lineage>
</organism>
<dbReference type="Proteomes" id="UP000636949">
    <property type="component" value="Unassembled WGS sequence"/>
</dbReference>
<dbReference type="EMBL" id="BMJS01000026">
    <property type="protein sequence ID" value="GGG03083.1"/>
    <property type="molecule type" value="Genomic_DNA"/>
</dbReference>
<proteinExistence type="predicted"/>
<evidence type="ECO:0000313" key="2">
    <source>
        <dbReference type="Proteomes" id="UP000636949"/>
    </source>
</evidence>
<reference evidence="1" key="2">
    <citation type="submission" date="2020-09" db="EMBL/GenBank/DDBJ databases">
        <authorList>
            <person name="Sun Q."/>
            <person name="Zhou Y."/>
        </authorList>
    </citation>
    <scope>NUCLEOTIDE SEQUENCE</scope>
    <source>
        <strain evidence="1">CGMCC 1.15758</strain>
    </source>
</reference>